<evidence type="ECO:0000256" key="1">
    <source>
        <dbReference type="SAM" id="MobiDB-lite"/>
    </source>
</evidence>
<feature type="compositionally biased region" description="Polar residues" evidence="1">
    <location>
        <begin position="1"/>
        <end position="14"/>
    </location>
</feature>
<accession>A0AAD4MZD2</accession>
<dbReference type="EMBL" id="JAKKPZ010000026">
    <property type="protein sequence ID" value="KAI1710340.1"/>
    <property type="molecule type" value="Genomic_DNA"/>
</dbReference>
<gene>
    <name evidence="2" type="ORF">DdX_10698</name>
</gene>
<evidence type="ECO:0000313" key="2">
    <source>
        <dbReference type="EMBL" id="KAI1710340.1"/>
    </source>
</evidence>
<protein>
    <submittedName>
        <fullName evidence="2">Uncharacterized protein</fullName>
    </submittedName>
</protein>
<feature type="compositionally biased region" description="Basic and acidic residues" evidence="1">
    <location>
        <begin position="72"/>
        <end position="96"/>
    </location>
</feature>
<keyword evidence="3" id="KW-1185">Reference proteome</keyword>
<comment type="caution">
    <text evidence="2">The sequence shown here is derived from an EMBL/GenBank/DDBJ whole genome shotgun (WGS) entry which is preliminary data.</text>
</comment>
<feature type="compositionally biased region" description="Basic and acidic residues" evidence="1">
    <location>
        <begin position="15"/>
        <end position="28"/>
    </location>
</feature>
<dbReference type="AlphaFoldDB" id="A0AAD4MZD2"/>
<evidence type="ECO:0000313" key="3">
    <source>
        <dbReference type="Proteomes" id="UP001201812"/>
    </source>
</evidence>
<reference evidence="2" key="1">
    <citation type="submission" date="2022-01" db="EMBL/GenBank/DDBJ databases">
        <title>Genome Sequence Resource for Two Populations of Ditylenchus destructor, the Migratory Endoparasitic Phytonematode.</title>
        <authorList>
            <person name="Zhang H."/>
            <person name="Lin R."/>
            <person name="Xie B."/>
        </authorList>
    </citation>
    <scope>NUCLEOTIDE SEQUENCE</scope>
    <source>
        <strain evidence="2">BazhouSP</strain>
    </source>
</reference>
<name>A0AAD4MZD2_9BILA</name>
<proteinExistence type="predicted"/>
<feature type="region of interest" description="Disordered" evidence="1">
    <location>
        <begin position="1"/>
        <end position="28"/>
    </location>
</feature>
<feature type="region of interest" description="Disordered" evidence="1">
    <location>
        <begin position="71"/>
        <end position="96"/>
    </location>
</feature>
<sequence length="96" mass="11526">MKESLVSHSLSLAQTEKESRSGLTEKEQRKYRIEERREMTLKRDWGYRDRNRRRTDQCASLRIIFEDANVTGKERERKKEIGSVAEKSHRKDSRKD</sequence>
<organism evidence="2 3">
    <name type="scientific">Ditylenchus destructor</name>
    <dbReference type="NCBI Taxonomy" id="166010"/>
    <lineage>
        <taxon>Eukaryota</taxon>
        <taxon>Metazoa</taxon>
        <taxon>Ecdysozoa</taxon>
        <taxon>Nematoda</taxon>
        <taxon>Chromadorea</taxon>
        <taxon>Rhabditida</taxon>
        <taxon>Tylenchina</taxon>
        <taxon>Tylenchomorpha</taxon>
        <taxon>Sphaerularioidea</taxon>
        <taxon>Anguinidae</taxon>
        <taxon>Anguininae</taxon>
        <taxon>Ditylenchus</taxon>
    </lineage>
</organism>
<dbReference type="Proteomes" id="UP001201812">
    <property type="component" value="Unassembled WGS sequence"/>
</dbReference>